<dbReference type="EMBL" id="JAFMYU010000003">
    <property type="protein sequence ID" value="MBO0930328.1"/>
    <property type="molecule type" value="Genomic_DNA"/>
</dbReference>
<organism evidence="2 3">
    <name type="scientific">Fibrella aquatilis</name>
    <dbReference type="NCBI Taxonomy" id="2817059"/>
    <lineage>
        <taxon>Bacteria</taxon>
        <taxon>Pseudomonadati</taxon>
        <taxon>Bacteroidota</taxon>
        <taxon>Cytophagia</taxon>
        <taxon>Cytophagales</taxon>
        <taxon>Spirosomataceae</taxon>
        <taxon>Fibrella</taxon>
    </lineage>
</organism>
<name>A0A939G348_9BACT</name>
<comment type="caution">
    <text evidence="2">The sequence shown here is derived from an EMBL/GenBank/DDBJ whole genome shotgun (WGS) entry which is preliminary data.</text>
</comment>
<proteinExistence type="predicted"/>
<dbReference type="AlphaFoldDB" id="A0A939G348"/>
<evidence type="ECO:0000256" key="1">
    <source>
        <dbReference type="SAM" id="MobiDB-lite"/>
    </source>
</evidence>
<dbReference type="Proteomes" id="UP000664795">
    <property type="component" value="Unassembled WGS sequence"/>
</dbReference>
<accession>A0A939G348</accession>
<feature type="compositionally biased region" description="Polar residues" evidence="1">
    <location>
        <begin position="1"/>
        <end position="11"/>
    </location>
</feature>
<protein>
    <submittedName>
        <fullName evidence="2">Uncharacterized protein</fullName>
    </submittedName>
</protein>
<dbReference type="RefSeq" id="WP_207334293.1">
    <property type="nucleotide sequence ID" value="NZ_JAFMYU010000003.1"/>
</dbReference>
<keyword evidence="3" id="KW-1185">Reference proteome</keyword>
<evidence type="ECO:0000313" key="3">
    <source>
        <dbReference type="Proteomes" id="UP000664795"/>
    </source>
</evidence>
<reference evidence="2 3" key="1">
    <citation type="submission" date="2021-03" db="EMBL/GenBank/DDBJ databases">
        <title>Fibrella sp. HMF5036 genome sequencing and assembly.</title>
        <authorList>
            <person name="Kang H."/>
            <person name="Kim H."/>
            <person name="Bae S."/>
            <person name="Joh K."/>
        </authorList>
    </citation>
    <scope>NUCLEOTIDE SEQUENCE [LARGE SCALE GENOMIC DNA]</scope>
    <source>
        <strain evidence="2 3">HMF5036</strain>
    </source>
</reference>
<feature type="region of interest" description="Disordered" evidence="1">
    <location>
        <begin position="1"/>
        <end position="23"/>
    </location>
</feature>
<evidence type="ECO:0000313" key="2">
    <source>
        <dbReference type="EMBL" id="MBO0930328.1"/>
    </source>
</evidence>
<sequence length="56" mass="6397">MAQITKTPTSDKSVKLPQVGKRKSQRVLLNTPMKKYIVHHDPTQWDEDMMSAGETN</sequence>
<gene>
    <name evidence="2" type="ORF">J2I48_04940</name>
</gene>